<reference evidence="1 2" key="1">
    <citation type="journal article" date="2015" name="G3 (Bethesda)">
        <title>Insights into Ongoing Evolution of the Hexachlorocyclohexane Catabolic Pathway from Comparative Genomics of Ten Sphingomonadaceae Strains.</title>
        <authorList>
            <person name="Pearce S.L."/>
            <person name="Oakeshott J.G."/>
            <person name="Pandey G."/>
        </authorList>
    </citation>
    <scope>NUCLEOTIDE SEQUENCE [LARGE SCALE GENOMIC DNA]</scope>
    <source>
        <strain evidence="1 2">LL01</strain>
    </source>
</reference>
<comment type="caution">
    <text evidence="1">The sequence shown here is derived from an EMBL/GenBank/DDBJ whole genome shotgun (WGS) entry which is preliminary data.</text>
</comment>
<dbReference type="AlphaFoldDB" id="A0A0J8AN19"/>
<dbReference type="Proteomes" id="UP000052232">
    <property type="component" value="Unassembled WGS sequence"/>
</dbReference>
<evidence type="ECO:0000313" key="2">
    <source>
        <dbReference type="Proteomes" id="UP000052232"/>
    </source>
</evidence>
<dbReference type="PATRIC" id="fig|1420583.3.peg.2508"/>
<protein>
    <submittedName>
        <fullName evidence="1">Uncharacterized protein</fullName>
    </submittedName>
</protein>
<dbReference type="STRING" id="1420583.V473_13510"/>
<proteinExistence type="predicted"/>
<accession>A0A0J8AN19</accession>
<organism evidence="1 2">
    <name type="scientific">Sphingobium cupriresistens LL01</name>
    <dbReference type="NCBI Taxonomy" id="1420583"/>
    <lineage>
        <taxon>Bacteria</taxon>
        <taxon>Pseudomonadati</taxon>
        <taxon>Pseudomonadota</taxon>
        <taxon>Alphaproteobacteria</taxon>
        <taxon>Sphingomonadales</taxon>
        <taxon>Sphingomonadaceae</taxon>
        <taxon>Sphingobium</taxon>
    </lineage>
</organism>
<keyword evidence="2" id="KW-1185">Reference proteome</keyword>
<sequence>MSPWESAVKISGLSQALQEMVNVQENEGWTHKI</sequence>
<gene>
    <name evidence="1" type="ORF">V473_13510</name>
</gene>
<evidence type="ECO:0000313" key="1">
    <source>
        <dbReference type="EMBL" id="KMS55930.1"/>
    </source>
</evidence>
<dbReference type="EMBL" id="JACT01000002">
    <property type="protein sequence ID" value="KMS55930.1"/>
    <property type="molecule type" value="Genomic_DNA"/>
</dbReference>
<name>A0A0J8AN19_9SPHN</name>